<sequence>MKRDVLSNRRSYGIPGAGSSLNSRKTRAVIKQER</sequence>
<dbReference type="EMBL" id="LXQA010284540">
    <property type="protein sequence ID" value="MCI40842.1"/>
    <property type="molecule type" value="Genomic_DNA"/>
</dbReference>
<evidence type="ECO:0000313" key="2">
    <source>
        <dbReference type="EMBL" id="MCI40842.1"/>
    </source>
</evidence>
<evidence type="ECO:0000313" key="3">
    <source>
        <dbReference type="Proteomes" id="UP000265520"/>
    </source>
</evidence>
<proteinExistence type="predicted"/>
<keyword evidence="3" id="KW-1185">Reference proteome</keyword>
<evidence type="ECO:0000256" key="1">
    <source>
        <dbReference type="SAM" id="MobiDB-lite"/>
    </source>
</evidence>
<reference evidence="2 3" key="1">
    <citation type="journal article" date="2018" name="Front. Plant Sci.">
        <title>Red Clover (Trifolium pratense) and Zigzag Clover (T. medium) - A Picture of Genomic Similarities and Differences.</title>
        <authorList>
            <person name="Dluhosova J."/>
            <person name="Istvanek J."/>
            <person name="Nedelnik J."/>
            <person name="Repkova J."/>
        </authorList>
    </citation>
    <scope>NUCLEOTIDE SEQUENCE [LARGE SCALE GENOMIC DNA]</scope>
    <source>
        <strain evidence="3">cv. 10/8</strain>
        <tissue evidence="2">Leaf</tissue>
    </source>
</reference>
<feature type="region of interest" description="Disordered" evidence="1">
    <location>
        <begin position="1"/>
        <end position="34"/>
    </location>
</feature>
<protein>
    <submittedName>
        <fullName evidence="2">Uncharacterized protein</fullName>
    </submittedName>
</protein>
<comment type="caution">
    <text evidence="2">The sequence shown here is derived from an EMBL/GenBank/DDBJ whole genome shotgun (WGS) entry which is preliminary data.</text>
</comment>
<accession>A0A392RXF1</accession>
<organism evidence="2 3">
    <name type="scientific">Trifolium medium</name>
    <dbReference type="NCBI Taxonomy" id="97028"/>
    <lineage>
        <taxon>Eukaryota</taxon>
        <taxon>Viridiplantae</taxon>
        <taxon>Streptophyta</taxon>
        <taxon>Embryophyta</taxon>
        <taxon>Tracheophyta</taxon>
        <taxon>Spermatophyta</taxon>
        <taxon>Magnoliopsida</taxon>
        <taxon>eudicotyledons</taxon>
        <taxon>Gunneridae</taxon>
        <taxon>Pentapetalae</taxon>
        <taxon>rosids</taxon>
        <taxon>fabids</taxon>
        <taxon>Fabales</taxon>
        <taxon>Fabaceae</taxon>
        <taxon>Papilionoideae</taxon>
        <taxon>50 kb inversion clade</taxon>
        <taxon>NPAAA clade</taxon>
        <taxon>Hologalegina</taxon>
        <taxon>IRL clade</taxon>
        <taxon>Trifolieae</taxon>
        <taxon>Trifolium</taxon>
    </lineage>
</organism>
<dbReference type="AlphaFoldDB" id="A0A392RXF1"/>
<dbReference type="Proteomes" id="UP000265520">
    <property type="component" value="Unassembled WGS sequence"/>
</dbReference>
<name>A0A392RXF1_9FABA</name>